<feature type="transmembrane region" description="Helical" evidence="1">
    <location>
        <begin position="42"/>
        <end position="61"/>
    </location>
</feature>
<accession>A0A0A9AK83</accession>
<reference evidence="2" key="1">
    <citation type="submission" date="2014-09" db="EMBL/GenBank/DDBJ databases">
        <authorList>
            <person name="Magalhaes I.L.F."/>
            <person name="Oliveira U."/>
            <person name="Santos F.R."/>
            <person name="Vidigal T.H.D.A."/>
            <person name="Brescovit A.D."/>
            <person name="Santos A.J."/>
        </authorList>
    </citation>
    <scope>NUCLEOTIDE SEQUENCE</scope>
    <source>
        <tissue evidence="2">Shoot tissue taken approximately 20 cm above the soil surface</tissue>
    </source>
</reference>
<evidence type="ECO:0000313" key="2">
    <source>
        <dbReference type="EMBL" id="JAD47497.1"/>
    </source>
</evidence>
<protein>
    <submittedName>
        <fullName evidence="2">Uncharacterized protein</fullName>
    </submittedName>
</protein>
<dbReference type="AlphaFoldDB" id="A0A0A9AK83"/>
<evidence type="ECO:0000256" key="1">
    <source>
        <dbReference type="SAM" id="Phobius"/>
    </source>
</evidence>
<sequence length="75" mass="8084">MFNRSISLISVPMDITAASFSSASTSSGNISEKSRLAALARLPINFTAFAYWILSATIFVSSGKCHPYHSRTLIA</sequence>
<keyword evidence="1" id="KW-1133">Transmembrane helix</keyword>
<keyword evidence="1" id="KW-0812">Transmembrane</keyword>
<reference evidence="2" key="2">
    <citation type="journal article" date="2015" name="Data Brief">
        <title>Shoot transcriptome of the giant reed, Arundo donax.</title>
        <authorList>
            <person name="Barrero R.A."/>
            <person name="Guerrero F.D."/>
            <person name="Moolhuijzen P."/>
            <person name="Goolsby J.A."/>
            <person name="Tidwell J."/>
            <person name="Bellgard S.E."/>
            <person name="Bellgard M.I."/>
        </authorList>
    </citation>
    <scope>NUCLEOTIDE SEQUENCE</scope>
    <source>
        <tissue evidence="2">Shoot tissue taken approximately 20 cm above the soil surface</tissue>
    </source>
</reference>
<organism evidence="2">
    <name type="scientific">Arundo donax</name>
    <name type="common">Giant reed</name>
    <name type="synonym">Donax arundinaceus</name>
    <dbReference type="NCBI Taxonomy" id="35708"/>
    <lineage>
        <taxon>Eukaryota</taxon>
        <taxon>Viridiplantae</taxon>
        <taxon>Streptophyta</taxon>
        <taxon>Embryophyta</taxon>
        <taxon>Tracheophyta</taxon>
        <taxon>Spermatophyta</taxon>
        <taxon>Magnoliopsida</taxon>
        <taxon>Liliopsida</taxon>
        <taxon>Poales</taxon>
        <taxon>Poaceae</taxon>
        <taxon>PACMAD clade</taxon>
        <taxon>Arundinoideae</taxon>
        <taxon>Arundineae</taxon>
        <taxon>Arundo</taxon>
    </lineage>
</organism>
<proteinExistence type="predicted"/>
<dbReference type="EMBL" id="GBRH01250398">
    <property type="protein sequence ID" value="JAD47497.1"/>
    <property type="molecule type" value="Transcribed_RNA"/>
</dbReference>
<keyword evidence="1" id="KW-0472">Membrane</keyword>
<name>A0A0A9AK83_ARUDO</name>